<dbReference type="AlphaFoldDB" id="L0AVH5"/>
<keyword evidence="1" id="KW-0812">Transmembrane</keyword>
<dbReference type="Gene3D" id="1.10.287.110">
    <property type="entry name" value="DnaJ domain"/>
    <property type="match status" value="1"/>
</dbReference>
<evidence type="ECO:0000313" key="3">
    <source>
        <dbReference type="EMBL" id="AFZ79612.1"/>
    </source>
</evidence>
<keyword evidence="1" id="KW-1133">Transmembrane helix</keyword>
<dbReference type="SUPFAM" id="SSF52833">
    <property type="entry name" value="Thioredoxin-like"/>
    <property type="match status" value="1"/>
</dbReference>
<dbReference type="InterPro" id="IPR036249">
    <property type="entry name" value="Thioredoxin-like_sf"/>
</dbReference>
<dbReference type="CDD" id="cd02961">
    <property type="entry name" value="PDI_a_family"/>
    <property type="match status" value="1"/>
</dbReference>
<dbReference type="InterPro" id="IPR036869">
    <property type="entry name" value="J_dom_sf"/>
</dbReference>
<dbReference type="PRINTS" id="PR00625">
    <property type="entry name" value="JDOMAIN"/>
</dbReference>
<accession>L0AVH5</accession>
<dbReference type="KEGG" id="beq:BEWA_024610"/>
<dbReference type="EC" id="5.3.4.1" evidence="3"/>
<keyword evidence="3" id="KW-0413">Isomerase</keyword>
<dbReference type="Pfam" id="PF00226">
    <property type="entry name" value="DnaJ"/>
    <property type="match status" value="1"/>
</dbReference>
<keyword evidence="1" id="KW-0472">Membrane</keyword>
<reference evidence="3 4" key="1">
    <citation type="journal article" date="2012" name="BMC Genomics">
        <title>Comparative genomic analysis and phylogenetic position of Theileria equi.</title>
        <authorList>
            <person name="Kappmeyer L.S."/>
            <person name="Thiagarajan M."/>
            <person name="Herndon D.R."/>
            <person name="Ramsay J.D."/>
            <person name="Caler E."/>
            <person name="Djikeng A."/>
            <person name="Gillespie J.J."/>
            <person name="Lau A.O."/>
            <person name="Roalson E.H."/>
            <person name="Silva J.C."/>
            <person name="Silva M.G."/>
            <person name="Suarez C.E."/>
            <person name="Ueti M.W."/>
            <person name="Nene V.M."/>
            <person name="Mealey R.H."/>
            <person name="Knowles D.P."/>
            <person name="Brayton K.A."/>
        </authorList>
    </citation>
    <scope>NUCLEOTIDE SEQUENCE [LARGE SCALE GENOMIC DNA]</scope>
    <source>
        <strain evidence="3 4">WA</strain>
    </source>
</reference>
<dbReference type="PANTHER" id="PTHR44303:SF2">
    <property type="entry name" value="DNAJ HOMOLOG SUBFAMILY C MEMBER 16"/>
    <property type="match status" value="1"/>
</dbReference>
<keyword evidence="4" id="KW-1185">Reference proteome</keyword>
<dbReference type="GeneID" id="15807255"/>
<name>L0AVH5_THEEQ</name>
<dbReference type="Gene3D" id="3.40.30.10">
    <property type="entry name" value="Glutaredoxin"/>
    <property type="match status" value="1"/>
</dbReference>
<dbReference type="InterPro" id="IPR001623">
    <property type="entry name" value="DnaJ_domain"/>
</dbReference>
<dbReference type="OrthoDB" id="360580at2759"/>
<dbReference type="EMBL" id="CP001669">
    <property type="protein sequence ID" value="AFZ79612.1"/>
    <property type="molecule type" value="Genomic_DNA"/>
</dbReference>
<proteinExistence type="predicted"/>
<dbReference type="PANTHER" id="PTHR44303">
    <property type="entry name" value="DNAJ HOMOLOG SUBFAMILY C MEMBER 16"/>
    <property type="match status" value="1"/>
</dbReference>
<protein>
    <submittedName>
        <fullName evidence="3">Chaperone protein DNAj, putative</fullName>
        <ecNumber evidence="3">5.3.4.1</ecNumber>
    </submittedName>
</protein>
<dbReference type="VEuPathDB" id="PiroplasmaDB:BEWA_024610"/>
<evidence type="ECO:0000256" key="1">
    <source>
        <dbReference type="SAM" id="Phobius"/>
    </source>
</evidence>
<dbReference type="STRING" id="1537102.L0AVH5"/>
<sequence>MEASKKKTKHHAKPSQNKEKAVSSGTGIWKVWSFLKENVVITSILAIVIVAFVLKYYEDVHSINSRFIKVDVDIYKVLGVPKDAKEAEIRAKYRELSLKWHPDKNKDCVDCEKKFRDLKEAYRIILNPYLREIYDDTNGLTVNIIPSKTTNLTSKNYNKFVKGSNKVWVIQAYSDDNYYCKLFAPLWDEFAEKYGKYASFGRINVLLDKGAIKKLPAKVQIYPAIFMIFPNGKYDIFPTTVLDNEEDLTEYFESVYPSAVKEYGDYKKFKDSKFTSPKLLFYTKDVPILLNYISLKYKWQFEIAHLSQDAHVDELKDDVKAALPDAQLSGDTLSILYDKQGKIVAVNSQPLGNESVNLVSKMQMLIEPLIELSQENFDSLCAKEGGKDKICAIFSGMIRKGEFKCLGHEHLNATNLIKLLAKYDKFDNIMHKYPFDGEKNSAESLVDLQLATLNSPIKDIFSSGVLLLDHGKNQFCVISKKGEENEYDCGWENADDPSWINTLSEGDLGALDWFDLPENYKGDLFKFNCLKSQARLLYF</sequence>
<dbReference type="eggNOG" id="KOG0714">
    <property type="taxonomic scope" value="Eukaryota"/>
</dbReference>
<dbReference type="RefSeq" id="XP_004829278.1">
    <property type="nucleotide sequence ID" value="XM_004829221.1"/>
</dbReference>
<dbReference type="Proteomes" id="UP000031512">
    <property type="component" value="Chromosome 1"/>
</dbReference>
<evidence type="ECO:0000313" key="4">
    <source>
        <dbReference type="Proteomes" id="UP000031512"/>
    </source>
</evidence>
<gene>
    <name evidence="3" type="ORF">BEWA_024610</name>
</gene>
<dbReference type="Pfam" id="PF00085">
    <property type="entry name" value="Thioredoxin"/>
    <property type="match status" value="1"/>
</dbReference>
<feature type="transmembrane region" description="Helical" evidence="1">
    <location>
        <begin position="39"/>
        <end position="57"/>
    </location>
</feature>
<organism evidence="3 4">
    <name type="scientific">Theileria equi strain WA</name>
    <dbReference type="NCBI Taxonomy" id="1537102"/>
    <lineage>
        <taxon>Eukaryota</taxon>
        <taxon>Sar</taxon>
        <taxon>Alveolata</taxon>
        <taxon>Apicomplexa</taxon>
        <taxon>Aconoidasida</taxon>
        <taxon>Piroplasmida</taxon>
        <taxon>Theileriidae</taxon>
        <taxon>Theileria</taxon>
    </lineage>
</organism>
<dbReference type="CDD" id="cd06257">
    <property type="entry name" value="DnaJ"/>
    <property type="match status" value="1"/>
</dbReference>
<feature type="domain" description="J" evidence="2">
    <location>
        <begin position="73"/>
        <end position="138"/>
    </location>
</feature>
<dbReference type="SMART" id="SM00271">
    <property type="entry name" value="DnaJ"/>
    <property type="match status" value="1"/>
</dbReference>
<dbReference type="InterPro" id="IPR052448">
    <property type="entry name" value="DnaJ_C16_autophagy_reg"/>
</dbReference>
<evidence type="ECO:0000259" key="2">
    <source>
        <dbReference type="PROSITE" id="PS50076"/>
    </source>
</evidence>
<dbReference type="SUPFAM" id="SSF46565">
    <property type="entry name" value="Chaperone J-domain"/>
    <property type="match status" value="1"/>
</dbReference>
<dbReference type="PROSITE" id="PS50076">
    <property type="entry name" value="DNAJ_2"/>
    <property type="match status" value="1"/>
</dbReference>
<dbReference type="GO" id="GO:0003756">
    <property type="term" value="F:protein disulfide isomerase activity"/>
    <property type="evidence" value="ECO:0007669"/>
    <property type="project" value="UniProtKB-EC"/>
</dbReference>
<dbReference type="InterPro" id="IPR013766">
    <property type="entry name" value="Thioredoxin_domain"/>
</dbReference>